<feature type="compositionally biased region" description="Acidic residues" evidence="1">
    <location>
        <begin position="338"/>
        <end position="348"/>
    </location>
</feature>
<dbReference type="EMBL" id="JBANRG010000002">
    <property type="protein sequence ID" value="KAK7471047.1"/>
    <property type="molecule type" value="Genomic_DNA"/>
</dbReference>
<sequence>MVMTSIKEEEEIKPLIATCQTQTQPEPGSSRANGSASEGAESGYKLQQVLKPHVSAEYNIQALFNSLESGEIFLEPDYQRDIVWNAEKQSKLVDSILRSFPVFPFIFAKQQDPDGTARKVVIDGKQRLTAIYRCVVAPLLESVYVFTNDALSPRFIKGEIPHIDPVIKDASGHKIKHWYTDDASGRKRDLLPDEYRIAFLSKALVAYEFDSLSDAEERAIFQRIQCGVALSKDEILQVLNSPRSAFVHDLVSKYNTEATLASSKLKWERKRGKGFRIFAQAVYLIARWEAVSGAGQEDTGASMVVLEKWLRETKNGESRGSRGRNGKGKKKASRREDFDDDDEDEDAKEENYDQLFEPIDGPEVPEDFKKNVRKALDTLVELTKDEALKRPFFDPNFSKISPIEMIFFILIVFLFGVRGVGAIDEGTNSLRVVFTPAQLSKAIYDFRAYVANPAIFPERKNRKDINTKLVEFIKAYRLPERRQSREPVAAPAPAAPAPAVPTPAALTPAAPASAAPASAASAPAVPVPTAFTPAAPAPAPPASAYYTSPSTASTTTRPAPASRPIPAPDPNPVHQRVMPMATTLPGVTTIPTPPPATASPTTVPNPVRHTTTTTGTTAQSQAPVRAPFPTPATVSPISNARPSTATAFLKRKRDAQDQALNDAGGFSSLSSSSRQKIARTEPTTRDQYNGANGAGPSLSSSSAMHAEFAPVPRANPGSSSLLAPATFSSHSAPAPTPAIRSPASASVSSPVSAPIRAPASTSLTTTTASIDRNSDEYLRAHMSLLNAMYSRPSHYSWCPSATTNLALTAPASNSSYYSRQTVPSSSLASSTVSPNPTSSAITINNNTSTFTPRAPTASSSMVLPQGVLDAPANVRVLLASFLPANSQPLQRQRLVDNNGSRYPELQASTPSQIVTVEAEVTGNSKVVLGRETEETPRMGTLSANSHFSDSFPSGVSPSFTSDKAAASLEAGGTEKAVRPIGEERGTSTKSKSRESTLTLRGTEHSLTNTNTSSTVVKTEEAQFSSSIPATTASSRVQRIATSGAPKPAPALIDLTLSDDNDDPPYAPASPAKKRKTTAKPVFVISSDDERPPTTLKPAQKPTPTTIPSKKRKTTARPAFPNGKVPKKLT</sequence>
<feature type="compositionally biased region" description="Low complexity" evidence="1">
    <location>
        <begin position="542"/>
        <end position="560"/>
    </location>
</feature>
<feature type="compositionally biased region" description="Basic residues" evidence="1">
    <location>
        <begin position="321"/>
        <end position="333"/>
    </location>
</feature>
<dbReference type="PANTHER" id="PTHR39639:SF1">
    <property type="entry name" value="DUF262 DOMAIN-CONTAINING PROTEIN"/>
    <property type="match status" value="1"/>
</dbReference>
<comment type="caution">
    <text evidence="3">The sequence shown here is derived from an EMBL/GenBank/DDBJ whole genome shotgun (WGS) entry which is preliminary data.</text>
</comment>
<feature type="compositionally biased region" description="Basic and acidic residues" evidence="1">
    <location>
        <begin position="975"/>
        <end position="994"/>
    </location>
</feature>
<evidence type="ECO:0000313" key="3">
    <source>
        <dbReference type="EMBL" id="KAK7471047.1"/>
    </source>
</evidence>
<evidence type="ECO:0000313" key="4">
    <source>
        <dbReference type="Proteomes" id="UP001498398"/>
    </source>
</evidence>
<dbReference type="Proteomes" id="UP001498398">
    <property type="component" value="Unassembled WGS sequence"/>
</dbReference>
<feature type="compositionally biased region" description="Low complexity" evidence="1">
    <location>
        <begin position="825"/>
        <end position="834"/>
    </location>
</feature>
<feature type="compositionally biased region" description="Low complexity" evidence="1">
    <location>
        <begin position="737"/>
        <end position="767"/>
    </location>
</feature>
<evidence type="ECO:0000259" key="2">
    <source>
        <dbReference type="Pfam" id="PF03235"/>
    </source>
</evidence>
<keyword evidence="4" id="KW-1185">Reference proteome</keyword>
<feature type="region of interest" description="Disordered" evidence="1">
    <location>
        <begin position="963"/>
        <end position="1129"/>
    </location>
</feature>
<accession>A0ABR1K648</accession>
<feature type="compositionally biased region" description="Pro residues" evidence="1">
    <location>
        <begin position="561"/>
        <end position="571"/>
    </location>
</feature>
<feature type="region of interest" description="Disordered" evidence="1">
    <location>
        <begin position="483"/>
        <end position="509"/>
    </location>
</feature>
<feature type="compositionally biased region" description="Polar residues" evidence="1">
    <location>
        <begin position="1021"/>
        <end position="1040"/>
    </location>
</feature>
<feature type="region of interest" description="Disordered" evidence="1">
    <location>
        <begin position="726"/>
        <end position="767"/>
    </location>
</feature>
<reference evidence="3 4" key="1">
    <citation type="submission" date="2024-01" db="EMBL/GenBank/DDBJ databases">
        <title>A draft genome for the cacao thread blight pathogen Marasmiellus scandens.</title>
        <authorList>
            <person name="Baruah I.K."/>
            <person name="Leung J."/>
            <person name="Bukari Y."/>
            <person name="Amoako-Attah I."/>
            <person name="Meinhardt L.W."/>
            <person name="Bailey B.A."/>
            <person name="Cohen S.P."/>
        </authorList>
    </citation>
    <scope>NUCLEOTIDE SEQUENCE [LARGE SCALE GENOMIC DNA]</scope>
    <source>
        <strain evidence="3 4">GH-19</strain>
    </source>
</reference>
<gene>
    <name evidence="3" type="ORF">VKT23_002462</name>
</gene>
<feature type="compositionally biased region" description="Polar residues" evidence="1">
    <location>
        <begin position="835"/>
        <end position="859"/>
    </location>
</feature>
<organism evidence="3 4">
    <name type="scientific">Marasmiellus scandens</name>
    <dbReference type="NCBI Taxonomy" id="2682957"/>
    <lineage>
        <taxon>Eukaryota</taxon>
        <taxon>Fungi</taxon>
        <taxon>Dikarya</taxon>
        <taxon>Basidiomycota</taxon>
        <taxon>Agaricomycotina</taxon>
        <taxon>Agaricomycetes</taxon>
        <taxon>Agaricomycetidae</taxon>
        <taxon>Agaricales</taxon>
        <taxon>Marasmiineae</taxon>
        <taxon>Omphalotaceae</taxon>
        <taxon>Marasmiellus</taxon>
    </lineage>
</organism>
<feature type="region of interest" description="Disordered" evidence="1">
    <location>
        <begin position="538"/>
        <end position="576"/>
    </location>
</feature>
<dbReference type="InterPro" id="IPR004919">
    <property type="entry name" value="GmrSD_N"/>
</dbReference>
<feature type="region of interest" description="Disordered" evidence="1">
    <location>
        <begin position="825"/>
        <end position="859"/>
    </location>
</feature>
<proteinExistence type="predicted"/>
<feature type="region of interest" description="Disordered" evidence="1">
    <location>
        <begin position="661"/>
        <end position="703"/>
    </location>
</feature>
<protein>
    <recommendedName>
        <fullName evidence="2">GmrSD restriction endonucleases N-terminal domain-containing protein</fullName>
    </recommendedName>
</protein>
<dbReference type="PANTHER" id="PTHR39639">
    <property type="entry name" value="CHROMOSOME 16, WHOLE GENOME SHOTGUN SEQUENCE"/>
    <property type="match status" value="1"/>
</dbReference>
<evidence type="ECO:0000256" key="1">
    <source>
        <dbReference type="SAM" id="MobiDB-lite"/>
    </source>
</evidence>
<dbReference type="Pfam" id="PF03235">
    <property type="entry name" value="GmrSD_N"/>
    <property type="match status" value="1"/>
</dbReference>
<name>A0ABR1K648_9AGAR</name>
<feature type="region of interest" description="Disordered" evidence="1">
    <location>
        <begin position="315"/>
        <end position="359"/>
    </location>
</feature>
<feature type="domain" description="GmrSD restriction endonucleases N-terminal" evidence="2">
    <location>
        <begin position="61"/>
        <end position="237"/>
    </location>
</feature>
<feature type="compositionally biased region" description="Low complexity" evidence="1">
    <location>
        <begin position="1007"/>
        <end position="1016"/>
    </location>
</feature>